<name>A0A6N3DN78_9FIRM</name>
<dbReference type="RefSeq" id="WP_021841259.1">
    <property type="nucleotide sequence ID" value="NZ_CACRUX010000057.1"/>
</dbReference>
<accession>A0A6N3DN78</accession>
<dbReference type="EMBL" id="CACRUX010000057">
    <property type="protein sequence ID" value="VYU27227.1"/>
    <property type="molecule type" value="Genomic_DNA"/>
</dbReference>
<feature type="DNA-binding region" description="H-T-H motif" evidence="2">
    <location>
        <begin position="40"/>
        <end position="59"/>
    </location>
</feature>
<dbReference type="AlphaFoldDB" id="A0A6N3DN78"/>
<evidence type="ECO:0000256" key="1">
    <source>
        <dbReference type="ARBA" id="ARBA00023125"/>
    </source>
</evidence>
<protein>
    <recommendedName>
        <fullName evidence="3">HTH tetR-type domain-containing protein</fullName>
    </recommendedName>
</protein>
<evidence type="ECO:0000259" key="3">
    <source>
        <dbReference type="PROSITE" id="PS50977"/>
    </source>
</evidence>
<keyword evidence="1 2" id="KW-0238">DNA-binding</keyword>
<dbReference type="SUPFAM" id="SSF46689">
    <property type="entry name" value="Homeodomain-like"/>
    <property type="match status" value="1"/>
</dbReference>
<evidence type="ECO:0000256" key="2">
    <source>
        <dbReference type="PROSITE-ProRule" id="PRU00335"/>
    </source>
</evidence>
<sequence>MIESSNEKTGTKRHVSTDTREHIKDTLLLMLKTSHFRTIRITALCREAHIARGTFYLYYNTIDDLLEDIINDSLQLINSMTPKEKQGSLKKLQIMLNQTGDEELPKDSSLFPPCHKYLELEKYRFLVKDADVAPIIAQKIHQYESPKIVPVLMKELNMKQDEAELLFKFIVNGSSSVNRSLLELKENEWYRLQKKILQFILGGLKCDQWS</sequence>
<gene>
    <name evidence="4" type="ORF">VRLFYP33_01606</name>
</gene>
<dbReference type="GO" id="GO:0003677">
    <property type="term" value="F:DNA binding"/>
    <property type="evidence" value="ECO:0007669"/>
    <property type="project" value="UniProtKB-UniRule"/>
</dbReference>
<dbReference type="InterPro" id="IPR009057">
    <property type="entry name" value="Homeodomain-like_sf"/>
</dbReference>
<dbReference type="Gene3D" id="1.10.357.10">
    <property type="entry name" value="Tetracycline Repressor, domain 2"/>
    <property type="match status" value="1"/>
</dbReference>
<dbReference type="PROSITE" id="PS50977">
    <property type="entry name" value="HTH_TETR_2"/>
    <property type="match status" value="1"/>
</dbReference>
<organism evidence="4">
    <name type="scientific">Veillonella ratti</name>
    <dbReference type="NCBI Taxonomy" id="103892"/>
    <lineage>
        <taxon>Bacteria</taxon>
        <taxon>Bacillati</taxon>
        <taxon>Bacillota</taxon>
        <taxon>Negativicutes</taxon>
        <taxon>Veillonellales</taxon>
        <taxon>Veillonellaceae</taxon>
        <taxon>Veillonella</taxon>
    </lineage>
</organism>
<evidence type="ECO:0000313" key="4">
    <source>
        <dbReference type="EMBL" id="VYU27227.1"/>
    </source>
</evidence>
<dbReference type="InterPro" id="IPR001647">
    <property type="entry name" value="HTH_TetR"/>
</dbReference>
<reference evidence="4" key="1">
    <citation type="submission" date="2019-11" db="EMBL/GenBank/DDBJ databases">
        <authorList>
            <person name="Feng L."/>
        </authorList>
    </citation>
    <scope>NUCLEOTIDE SEQUENCE</scope>
    <source>
        <strain evidence="4">VrattiLFYP33</strain>
    </source>
</reference>
<proteinExistence type="predicted"/>
<feature type="domain" description="HTH tetR-type" evidence="3">
    <location>
        <begin position="17"/>
        <end position="77"/>
    </location>
</feature>